<evidence type="ECO:0000313" key="2">
    <source>
        <dbReference type="Proteomes" id="UP000660611"/>
    </source>
</evidence>
<dbReference type="AlphaFoldDB" id="A0A919PUN9"/>
<dbReference type="Pfam" id="PF02575">
    <property type="entry name" value="YbaB_DNA_bd"/>
    <property type="match status" value="1"/>
</dbReference>
<dbReference type="EMBL" id="BONQ01000134">
    <property type="protein sequence ID" value="GIG50554.1"/>
    <property type="molecule type" value="Genomic_DNA"/>
</dbReference>
<comment type="caution">
    <text evidence="1">The sequence shown here is derived from an EMBL/GenBank/DDBJ whole genome shotgun (WGS) entry which is preliminary data.</text>
</comment>
<evidence type="ECO:0000313" key="1">
    <source>
        <dbReference type="EMBL" id="GIG50554.1"/>
    </source>
</evidence>
<reference evidence="1" key="1">
    <citation type="submission" date="2021-01" db="EMBL/GenBank/DDBJ databases">
        <title>Whole genome shotgun sequence of Dactylosporangium siamense NBRC 106093.</title>
        <authorList>
            <person name="Komaki H."/>
            <person name="Tamura T."/>
        </authorList>
    </citation>
    <scope>NUCLEOTIDE SEQUENCE</scope>
    <source>
        <strain evidence="1">NBRC 106093</strain>
    </source>
</reference>
<name>A0A919PUN9_9ACTN</name>
<sequence length="105" mass="11577">MGREIDETWIEEAVERYRRIDALLAEFDKAVTTVEVSVRSPDGLVEVVVTADGTIRDVRIDQLRGQSGAELSRSVRAAVTAATDAAAWARKKLHAETFGDYRSLA</sequence>
<protein>
    <recommendedName>
        <fullName evidence="3">YbaB/EbfC DNA-binding family protein</fullName>
    </recommendedName>
</protein>
<dbReference type="RefSeq" id="WP_203852200.1">
    <property type="nucleotide sequence ID" value="NZ_BAAAVW010000028.1"/>
</dbReference>
<accession>A0A919PUN9</accession>
<dbReference type="Proteomes" id="UP000660611">
    <property type="component" value="Unassembled WGS sequence"/>
</dbReference>
<dbReference type="InterPro" id="IPR036894">
    <property type="entry name" value="YbaB-like_sf"/>
</dbReference>
<keyword evidence="2" id="KW-1185">Reference proteome</keyword>
<gene>
    <name evidence="1" type="ORF">Dsi01nite_085950</name>
</gene>
<dbReference type="GO" id="GO:0003677">
    <property type="term" value="F:DNA binding"/>
    <property type="evidence" value="ECO:0007669"/>
    <property type="project" value="InterPro"/>
</dbReference>
<dbReference type="InterPro" id="IPR004401">
    <property type="entry name" value="YbaB/EbfC"/>
</dbReference>
<proteinExistence type="predicted"/>
<dbReference type="Gene3D" id="3.30.1310.10">
    <property type="entry name" value="Nucleoid-associated protein YbaB-like domain"/>
    <property type="match status" value="1"/>
</dbReference>
<organism evidence="1 2">
    <name type="scientific">Dactylosporangium siamense</name>
    <dbReference type="NCBI Taxonomy" id="685454"/>
    <lineage>
        <taxon>Bacteria</taxon>
        <taxon>Bacillati</taxon>
        <taxon>Actinomycetota</taxon>
        <taxon>Actinomycetes</taxon>
        <taxon>Micromonosporales</taxon>
        <taxon>Micromonosporaceae</taxon>
        <taxon>Dactylosporangium</taxon>
    </lineage>
</organism>
<evidence type="ECO:0008006" key="3">
    <source>
        <dbReference type="Google" id="ProtNLM"/>
    </source>
</evidence>
<dbReference type="SUPFAM" id="SSF82607">
    <property type="entry name" value="YbaB-like"/>
    <property type="match status" value="1"/>
</dbReference>